<gene>
    <name evidence="1" type="ORF">GCM10008943_30830</name>
</gene>
<evidence type="ECO:0000313" key="2">
    <source>
        <dbReference type="Proteomes" id="UP001424441"/>
    </source>
</evidence>
<name>A0ABP3RS20_9HYPH</name>
<sequence length="488" mass="54220">MTVIPAAEYRPDIADINAAFTDQVLNVLPSANGYIPMKNWSPLTAEFQENPLGVFAVRSLDQSVYVFGGTATGLYLLDNTTLEWNEISKTAGGYHASHDAPWSFALFGEYVIAVNQNDDPQVYRLGVDATFRDLGGTPPRAGLVKVWGDFVCLMMLPDNPNRVQWSGLNDCEFWTVGSNSSDYQDFPDGGRVQGSTEATNPLIFLQSSIYAGTFVPGSDIIFTFHKAQDKRGAKSPWGIACRGAYAFFADEGGFFQISSNGGELLPIGYEKVDRTVFTKMAASNLADMSAVIDPFYTRVYWAMDYNGLGVYNEMLIYDWGVQQWSLVEISATDIVPFYTAGYTLDGLDAISMSIETLPFSLDSKAWQGGAPILGAFKDMRLGSFTASNMEATLVSQEICATDGRIQRTRRVYPLVDTDQLFLSVGVRMRRNQYEPVKWLAETSPSYNTGLAHKRSRARFHRFRIRIPAGEDWSHLTGFDATFEDAGWR</sequence>
<protein>
    <submittedName>
        <fullName evidence="1">Uncharacterized protein</fullName>
    </submittedName>
</protein>
<organism evidence="1 2">
    <name type="scientific">Paenochrobactrum glaciei</name>
    <dbReference type="NCBI Taxonomy" id="486407"/>
    <lineage>
        <taxon>Bacteria</taxon>
        <taxon>Pseudomonadati</taxon>
        <taxon>Pseudomonadota</taxon>
        <taxon>Alphaproteobacteria</taxon>
        <taxon>Hyphomicrobiales</taxon>
        <taxon>Brucellaceae</taxon>
        <taxon>Paenochrobactrum</taxon>
    </lineage>
</organism>
<accession>A0ABP3RS20</accession>
<evidence type="ECO:0000313" key="1">
    <source>
        <dbReference type="EMBL" id="GAA0613282.1"/>
    </source>
</evidence>
<reference evidence="2" key="1">
    <citation type="journal article" date="2019" name="Int. J. Syst. Evol. Microbiol.">
        <title>The Global Catalogue of Microorganisms (GCM) 10K type strain sequencing project: providing services to taxonomists for standard genome sequencing and annotation.</title>
        <authorList>
            <consortium name="The Broad Institute Genomics Platform"/>
            <consortium name="The Broad Institute Genome Sequencing Center for Infectious Disease"/>
            <person name="Wu L."/>
            <person name="Ma J."/>
        </authorList>
    </citation>
    <scope>NUCLEOTIDE SEQUENCE [LARGE SCALE GENOMIC DNA]</scope>
    <source>
        <strain evidence="2">JCM 15115</strain>
    </source>
</reference>
<proteinExistence type="predicted"/>
<dbReference type="Proteomes" id="UP001424441">
    <property type="component" value="Unassembled WGS sequence"/>
</dbReference>
<dbReference type="EMBL" id="BAAADE010000010">
    <property type="protein sequence ID" value="GAA0613282.1"/>
    <property type="molecule type" value="Genomic_DNA"/>
</dbReference>
<comment type="caution">
    <text evidence="1">The sequence shown here is derived from an EMBL/GenBank/DDBJ whole genome shotgun (WGS) entry which is preliminary data.</text>
</comment>
<dbReference type="RefSeq" id="WP_343807570.1">
    <property type="nucleotide sequence ID" value="NZ_BAAADE010000010.1"/>
</dbReference>
<keyword evidence="2" id="KW-1185">Reference proteome</keyword>